<protein>
    <recommendedName>
        <fullName evidence="5">DZANK-type domain-containing protein</fullName>
    </recommendedName>
</protein>
<dbReference type="AlphaFoldDB" id="A5UNY8"/>
<dbReference type="InterPro" id="IPR025874">
    <property type="entry name" value="DZR"/>
</dbReference>
<accession>A5UNY8</accession>
<dbReference type="Proteomes" id="UP000001992">
    <property type="component" value="Chromosome"/>
</dbReference>
<reference evidence="3 4" key="1">
    <citation type="journal article" date="2007" name="Proc. Natl. Acad. Sci. U.S.A.">
        <title>Genomic and metabolic adaptations of Methanobrevibacter smithii to the human gut.</title>
        <authorList>
            <person name="Samuel B.S."/>
            <person name="Hansen E.E."/>
            <person name="Manchester J.K."/>
            <person name="Coutinho P.M."/>
            <person name="Henrissat B."/>
            <person name="Fulton R."/>
            <person name="Latreille P."/>
            <person name="Kim K."/>
            <person name="Wilson R.K."/>
            <person name="Gordon J.I."/>
        </authorList>
    </citation>
    <scope>NUCLEOTIDE SEQUENCE [LARGE SCALE GENOMIC DNA]</scope>
    <source>
        <strain evidence="4">ATCC 35061 / DSM 861 / OCM 144 / PS</strain>
    </source>
</reference>
<dbReference type="eggNOG" id="arCOG01917">
    <property type="taxonomic scope" value="Archaea"/>
</dbReference>
<dbReference type="EnsemblBacteria" id="ABQ87916">
    <property type="protein sequence ID" value="ABQ87916"/>
    <property type="gene ID" value="Msm_1711"/>
</dbReference>
<dbReference type="KEGG" id="msi:Msm_1711"/>
<feature type="domain" description="SHOCT" evidence="1">
    <location>
        <begin position="401"/>
        <end position="425"/>
    </location>
</feature>
<organism evidence="3 4">
    <name type="scientific">Methanobrevibacter smithii (strain ATCC 35061 / DSM 861 / OCM 144 / PS)</name>
    <dbReference type="NCBI Taxonomy" id="420247"/>
    <lineage>
        <taxon>Archaea</taxon>
        <taxon>Methanobacteriati</taxon>
        <taxon>Methanobacteriota</taxon>
        <taxon>Methanomada group</taxon>
        <taxon>Methanobacteria</taxon>
        <taxon>Methanobacteriales</taxon>
        <taxon>Methanobacteriaceae</taxon>
        <taxon>Methanobrevibacter</taxon>
    </lineage>
</organism>
<dbReference type="GeneID" id="78818353"/>
<proteinExistence type="predicted"/>
<dbReference type="EMBL" id="CP000678">
    <property type="protein sequence ID" value="ABQ87916.1"/>
    <property type="molecule type" value="Genomic_DNA"/>
</dbReference>
<evidence type="ECO:0008006" key="5">
    <source>
        <dbReference type="Google" id="ProtNLM"/>
    </source>
</evidence>
<dbReference type="HOGENOM" id="CLU_643430_0_0_2"/>
<name>A5UNY8_METS3</name>
<dbReference type="PATRIC" id="fig|420247.28.peg.1700"/>
<sequence>MVKCDNCGASIEESDNFCMNCGNKIEKNNEHDILPLVTLIKCPNCKKQILNEWKYCRFCGYDTSQPSGTSLIKKIVDDVAYNSNVLRFCTTCGKKYHDDSSICQNCGSEIPKPKENYFGDLSYENFQLLYINQILIPLSEHYNTNFRKILIKDHFNISYDEESHILYLLIEYAIRNPNENIIPYFEKILNETKENFKDIEKAVLNKVKPQIEELFNSEGLTFKNKKQISAAEYQTIKTPITTDKHGGGTKALATFGFGLLGYAASSGVKTEVKTEKIKTQDAKYCYTTINISKKYVDIDIAVSRENNTKVILKWRNISLFSDDDYFVLDSGETFKCVLYSDEINEVITSSLLDVAVTHDSRLIHEYRPEILLKVQKFLNELINQEINSSKINESSKSTVNLEKLIEMYDKGLLTDEEFIAMKKKIN</sequence>
<dbReference type="BioCyc" id="MSMI420247:GHWZ-1753-MONOMER"/>
<dbReference type="Pfam" id="PF09851">
    <property type="entry name" value="SHOCT"/>
    <property type="match status" value="1"/>
</dbReference>
<gene>
    <name evidence="3" type="ordered locus">Msm_1711</name>
</gene>
<evidence type="ECO:0000259" key="1">
    <source>
        <dbReference type="Pfam" id="PF09851"/>
    </source>
</evidence>
<dbReference type="Pfam" id="PF12773">
    <property type="entry name" value="DZR"/>
    <property type="match status" value="1"/>
</dbReference>
<evidence type="ECO:0000313" key="3">
    <source>
        <dbReference type="EMBL" id="ABQ87916.1"/>
    </source>
</evidence>
<feature type="domain" description="DZANK-type" evidence="2">
    <location>
        <begin position="4"/>
        <end position="60"/>
    </location>
</feature>
<dbReference type="RefSeq" id="WP_011954715.1">
    <property type="nucleotide sequence ID" value="NC_009515.1"/>
</dbReference>
<keyword evidence="4" id="KW-1185">Reference proteome</keyword>
<dbReference type="InterPro" id="IPR018649">
    <property type="entry name" value="SHOCT"/>
</dbReference>
<evidence type="ECO:0000313" key="4">
    <source>
        <dbReference type="Proteomes" id="UP000001992"/>
    </source>
</evidence>
<evidence type="ECO:0000259" key="2">
    <source>
        <dbReference type="Pfam" id="PF12773"/>
    </source>
</evidence>